<gene>
    <name evidence="8" type="ORF">GCM10017620_32040</name>
</gene>
<evidence type="ECO:0000256" key="1">
    <source>
        <dbReference type="ARBA" id="ARBA00004442"/>
    </source>
</evidence>
<evidence type="ECO:0000256" key="2">
    <source>
        <dbReference type="ARBA" id="ARBA00023136"/>
    </source>
</evidence>
<dbReference type="RefSeq" id="WP_271166377.1">
    <property type="nucleotide sequence ID" value="NZ_BSFD01000011.1"/>
</dbReference>
<dbReference type="Proteomes" id="UP001143509">
    <property type="component" value="Unassembled WGS sequence"/>
</dbReference>
<evidence type="ECO:0000259" key="6">
    <source>
        <dbReference type="Pfam" id="PF00593"/>
    </source>
</evidence>
<dbReference type="InterPro" id="IPR036942">
    <property type="entry name" value="Beta-barrel_TonB_sf"/>
</dbReference>
<dbReference type="InterPro" id="IPR010104">
    <property type="entry name" value="TonB_rcpt_bac"/>
</dbReference>
<comment type="caution">
    <text evidence="8">The sequence shown here is derived from an EMBL/GenBank/DDBJ whole genome shotgun (WGS) entry which is preliminary data.</text>
</comment>
<keyword evidence="9" id="KW-1185">Reference proteome</keyword>
<keyword evidence="3" id="KW-0998">Cell outer membrane</keyword>
<name>A0ABQ5TBM9_9CAUL</name>
<feature type="domain" description="TonB-dependent receptor plug" evidence="7">
    <location>
        <begin position="63"/>
        <end position="172"/>
    </location>
</feature>
<proteinExistence type="inferred from homology"/>
<keyword evidence="5" id="KW-0732">Signal</keyword>
<dbReference type="Gene3D" id="2.40.170.20">
    <property type="entry name" value="TonB-dependent receptor, beta-barrel domain"/>
    <property type="match status" value="1"/>
</dbReference>
<dbReference type="PANTHER" id="PTHR40980">
    <property type="entry name" value="PLUG DOMAIN-CONTAINING PROTEIN"/>
    <property type="match status" value="1"/>
</dbReference>
<evidence type="ECO:0000313" key="9">
    <source>
        <dbReference type="Proteomes" id="UP001143509"/>
    </source>
</evidence>
<accession>A0ABQ5TBM9</accession>
<keyword evidence="2 4" id="KW-0472">Membrane</keyword>
<dbReference type="InterPro" id="IPR037066">
    <property type="entry name" value="Plug_dom_sf"/>
</dbReference>
<protein>
    <submittedName>
        <fullName evidence="8">TonB-dependent receptor</fullName>
    </submittedName>
</protein>
<dbReference type="NCBIfam" id="TIGR01782">
    <property type="entry name" value="TonB-Xanth-Caul"/>
    <property type="match status" value="1"/>
</dbReference>
<evidence type="ECO:0000256" key="3">
    <source>
        <dbReference type="ARBA" id="ARBA00023237"/>
    </source>
</evidence>
<dbReference type="SUPFAM" id="SSF56935">
    <property type="entry name" value="Porins"/>
    <property type="match status" value="1"/>
</dbReference>
<dbReference type="Pfam" id="PF07715">
    <property type="entry name" value="Plug"/>
    <property type="match status" value="1"/>
</dbReference>
<comment type="subcellular location">
    <subcellularLocation>
        <location evidence="1 4">Cell outer membrane</location>
    </subcellularLocation>
</comment>
<dbReference type="PANTHER" id="PTHR40980:SF3">
    <property type="entry name" value="TONB-DEPENDENT RECEPTOR-LIKE BETA-BARREL DOMAIN-CONTAINING PROTEIN"/>
    <property type="match status" value="1"/>
</dbReference>
<sequence length="964" mass="105003">MSRQNHVRRVALLCGASLVAVAAMAPTTSIAQEAAQTDDAATVDEVVVTGIRAQLRSAQAIKKNSEVIVDSVTAVDIGALPDRSVSEALQRIPGITLQRTNSARDPARLAAEGGGVFVRGLSGVRSETNGRDIFSASSGRGLSFEDVSADLLSGVDVYKNVAANMIEGGIAGTINLRTRVPFDNSEPLLAVNTDYNYGDLSEKGFWSGSVIASDRWDTRFGEFGLLANVSISNVGNRTDSISADRYDPVVLTANSADGTGLAGETVYIPKNMGWRTIDWEQKRTAVALAAQWRPNDKWLFTLQALGSQAETYNVEYAMGSESILTPNSTYSYNEDGFFTSGTVFDANYNTDTRIGDDTKKTGDVALNFKYTPGGAWSFSGDLQYVKSTAEIYSMTAFTQLEDRPNLQFVIDGDLPTITSTGGSMDDKSSYWWAAAMDHIEDNEADELAGRLDARYDFENNDFFRSVEFGVRMTDKNYTNRQTGYNWGLLSNQYWLGNANTVYLDDAGAASDSSFLYTFDNFFRGDTAVPGVAWFPTADLLNQGTAHAYDILKTTQTAGWGWSPLSDDYDSYRLGGGNGGVTDLQETTEAAYIYSRFGNDTGFFGRAFDGNVGLRVVKTKTETNQVVTLPSITGSCPASANCTDFNRAVQFVSGGALAAGADISKEYTNVLPSLNLRAFLTETLQARVAVSRAILRPEMYQLQPFTNLSINFQSDGYTLNATTPFTGTGGNPNLEPLKATNYDFSLEWYFAPTGSLTFAAFHKDLKDYIFSGSSTETYTNGGVTYDFLMTRYTNGDEGKIDGFELAYSQFYDFLPGALSGLGVQANFTYVDSSGGRNTSQNILDSVQNEAADDELPLEGLSKTSYNLAVLYEKYGISARLAYNWREEYLMTTSAANINAPVWASDFGQLDGSIFYNLTPDVKIGVQSTNILNERTVLKVGSADSKAPYNWVDTDRRIAVVLRAAF</sequence>
<keyword evidence="8" id="KW-0675">Receptor</keyword>
<organism evidence="8 9">
    <name type="scientific">Brevundimonas intermedia</name>
    <dbReference type="NCBI Taxonomy" id="74315"/>
    <lineage>
        <taxon>Bacteria</taxon>
        <taxon>Pseudomonadati</taxon>
        <taxon>Pseudomonadota</taxon>
        <taxon>Alphaproteobacteria</taxon>
        <taxon>Caulobacterales</taxon>
        <taxon>Caulobacteraceae</taxon>
        <taxon>Brevundimonas</taxon>
    </lineage>
</organism>
<comment type="similarity">
    <text evidence="4">Belongs to the TonB-dependent receptor family.</text>
</comment>
<reference evidence="8" key="2">
    <citation type="submission" date="2023-01" db="EMBL/GenBank/DDBJ databases">
        <authorList>
            <person name="Sun Q."/>
            <person name="Evtushenko L."/>
        </authorList>
    </citation>
    <scope>NUCLEOTIDE SEQUENCE</scope>
    <source>
        <strain evidence="8">VKM B-1499</strain>
    </source>
</reference>
<feature type="domain" description="TonB-dependent receptor-like beta-barrel" evidence="6">
    <location>
        <begin position="458"/>
        <end position="924"/>
    </location>
</feature>
<feature type="chain" id="PRO_5047165179" evidence="5">
    <location>
        <begin position="32"/>
        <end position="964"/>
    </location>
</feature>
<reference evidence="8" key="1">
    <citation type="journal article" date="2014" name="Int. J. Syst. Evol. Microbiol.">
        <title>Complete genome of a new Firmicutes species belonging to the dominant human colonic microbiota ('Ruminococcus bicirculans') reveals two chromosomes and a selective capacity to utilize plant glucans.</title>
        <authorList>
            <consortium name="NISC Comparative Sequencing Program"/>
            <person name="Wegmann U."/>
            <person name="Louis P."/>
            <person name="Goesmann A."/>
            <person name="Henrissat B."/>
            <person name="Duncan S.H."/>
            <person name="Flint H.J."/>
        </authorList>
    </citation>
    <scope>NUCLEOTIDE SEQUENCE</scope>
    <source>
        <strain evidence="8">VKM B-1499</strain>
    </source>
</reference>
<dbReference type="EMBL" id="BSFD01000011">
    <property type="protein sequence ID" value="GLK50230.1"/>
    <property type="molecule type" value="Genomic_DNA"/>
</dbReference>
<feature type="signal peptide" evidence="5">
    <location>
        <begin position="1"/>
        <end position="31"/>
    </location>
</feature>
<evidence type="ECO:0000256" key="4">
    <source>
        <dbReference type="RuleBase" id="RU003357"/>
    </source>
</evidence>
<evidence type="ECO:0000313" key="8">
    <source>
        <dbReference type="EMBL" id="GLK50230.1"/>
    </source>
</evidence>
<dbReference type="InterPro" id="IPR000531">
    <property type="entry name" value="Beta-barrel_TonB"/>
</dbReference>
<dbReference type="InterPro" id="IPR012910">
    <property type="entry name" value="Plug_dom"/>
</dbReference>
<dbReference type="Pfam" id="PF00593">
    <property type="entry name" value="TonB_dep_Rec_b-barrel"/>
    <property type="match status" value="1"/>
</dbReference>
<evidence type="ECO:0000256" key="5">
    <source>
        <dbReference type="SAM" id="SignalP"/>
    </source>
</evidence>
<evidence type="ECO:0000259" key="7">
    <source>
        <dbReference type="Pfam" id="PF07715"/>
    </source>
</evidence>
<keyword evidence="4" id="KW-0798">TonB box</keyword>
<dbReference type="Gene3D" id="2.170.130.10">
    <property type="entry name" value="TonB-dependent receptor, plug domain"/>
    <property type="match status" value="1"/>
</dbReference>